<organism evidence="2 3">
    <name type="scientific">Carbonactinospora thermoautotrophica</name>
    <dbReference type="NCBI Taxonomy" id="1469144"/>
    <lineage>
        <taxon>Bacteria</taxon>
        <taxon>Bacillati</taxon>
        <taxon>Actinomycetota</taxon>
        <taxon>Actinomycetes</taxon>
        <taxon>Kitasatosporales</taxon>
        <taxon>Carbonactinosporaceae</taxon>
        <taxon>Carbonactinospora</taxon>
    </lineage>
</organism>
<name>A0A132MTL2_9ACTN</name>
<evidence type="ECO:0000313" key="3">
    <source>
        <dbReference type="Proteomes" id="UP000070188"/>
    </source>
</evidence>
<feature type="transmembrane region" description="Helical" evidence="1">
    <location>
        <begin position="106"/>
        <end position="123"/>
    </location>
</feature>
<keyword evidence="1" id="KW-1133">Transmembrane helix</keyword>
<keyword evidence="3" id="KW-1185">Reference proteome</keyword>
<feature type="transmembrane region" description="Helical" evidence="1">
    <location>
        <begin position="175"/>
        <end position="194"/>
    </location>
</feature>
<dbReference type="Pfam" id="PF09490">
    <property type="entry name" value="CbtA"/>
    <property type="match status" value="1"/>
</dbReference>
<dbReference type="STRING" id="1469144.LI90_2201"/>
<feature type="transmembrane region" description="Helical" evidence="1">
    <location>
        <begin position="214"/>
        <end position="234"/>
    </location>
</feature>
<evidence type="ECO:0000313" key="2">
    <source>
        <dbReference type="EMBL" id="KWX01173.1"/>
    </source>
</evidence>
<gene>
    <name evidence="2" type="ORF">LI90_2201</name>
</gene>
<dbReference type="InterPro" id="IPR012666">
    <property type="entry name" value="CbtA_put"/>
</dbReference>
<evidence type="ECO:0000256" key="1">
    <source>
        <dbReference type="SAM" id="Phobius"/>
    </source>
</evidence>
<dbReference type="RefSeq" id="WP_232778405.1">
    <property type="nucleotide sequence ID" value="NZ_JYIJ01000011.1"/>
</dbReference>
<protein>
    <submittedName>
        <fullName evidence="2">Conserved membrane protein</fullName>
    </submittedName>
</protein>
<keyword evidence="1" id="KW-0472">Membrane</keyword>
<dbReference type="EMBL" id="LAXD01000001">
    <property type="protein sequence ID" value="KWX01173.1"/>
    <property type="molecule type" value="Genomic_DNA"/>
</dbReference>
<feature type="transmembrane region" description="Helical" evidence="1">
    <location>
        <begin position="71"/>
        <end position="94"/>
    </location>
</feature>
<sequence length="251" mass="26209">MTTLRTLLGRGLVSGGLGGLAAGAFSYLLAEPVMDRAVRLESARVAAEGAHSHAGEHHAEVFTRATQHLGLVVGTTVAGLALGVLFALAYALLYRRDPTTDPWGRSIRLAAAAFTGVYLLPFLRYPANPPGVGDPATIQVRTATWLGAIVISLLGLVAAWRAQAHLAQRGAPARVRQLATAGLLTVTLVLLFLLPGTADPIEVPAPLLWDFRLLSVATQAVLWGVLGVTFGLLAEHTARAARAPSPTTAPA</sequence>
<feature type="transmembrane region" description="Helical" evidence="1">
    <location>
        <begin position="12"/>
        <end position="30"/>
    </location>
</feature>
<keyword evidence="1" id="KW-0812">Transmembrane</keyword>
<comment type="caution">
    <text evidence="2">The sequence shown here is derived from an EMBL/GenBank/DDBJ whole genome shotgun (WGS) entry which is preliminary data.</text>
</comment>
<dbReference type="PATRIC" id="fig|1469144.10.peg.2385"/>
<dbReference type="Proteomes" id="UP000070188">
    <property type="component" value="Unassembled WGS sequence"/>
</dbReference>
<reference evidence="3" key="1">
    <citation type="submission" date="2015-04" db="EMBL/GenBank/DDBJ databases">
        <title>Physiological reanalysis, assessment of diazotrophy, and genome sequences of multiple isolates of Streptomyces thermoautotrophicus.</title>
        <authorList>
            <person name="MacKellar D.C."/>
            <person name="Lieber L."/>
            <person name="Norman J."/>
            <person name="Bolger A."/>
            <person name="Tobin C."/>
            <person name="Murray J.W."/>
            <person name="Chang R."/>
            <person name="Ford T."/>
            <person name="Nguyen P.Q."/>
            <person name="Woodward J."/>
            <person name="Permingeat H."/>
            <person name="Joshi N.S."/>
            <person name="Silver P.A."/>
            <person name="Usadel B."/>
            <person name="Rutherford A.W."/>
            <person name="Friesen M."/>
            <person name="Prell J."/>
        </authorList>
    </citation>
    <scope>NUCLEOTIDE SEQUENCE [LARGE SCALE GENOMIC DNA]</scope>
    <source>
        <strain evidence="3">H1</strain>
    </source>
</reference>
<dbReference type="AlphaFoldDB" id="A0A132MTL2"/>
<feature type="transmembrane region" description="Helical" evidence="1">
    <location>
        <begin position="143"/>
        <end position="163"/>
    </location>
</feature>
<proteinExistence type="predicted"/>
<accession>A0A132MTL2</accession>